<feature type="binding site" evidence="6">
    <location>
        <position position="88"/>
    </location>
    <ligand>
        <name>Zn(2+)</name>
        <dbReference type="ChEBI" id="CHEBI:29105"/>
        <note>catalytic</note>
    </ligand>
</feature>
<dbReference type="Pfam" id="PF00383">
    <property type="entry name" value="dCMP_cyt_deam_1"/>
    <property type="match status" value="1"/>
</dbReference>
<dbReference type="HAMAP" id="MF_00972">
    <property type="entry name" value="tRNA_aden_deaminase"/>
    <property type="match status" value="1"/>
</dbReference>
<feature type="active site" description="Proton donor" evidence="6">
    <location>
        <position position="59"/>
    </location>
</feature>
<accession>A0ABN4C8W1</accession>
<dbReference type="PANTHER" id="PTHR11079">
    <property type="entry name" value="CYTOSINE DEAMINASE FAMILY MEMBER"/>
    <property type="match status" value="1"/>
</dbReference>
<name>A0ABN4C8W1_9CORY</name>
<proteinExistence type="inferred from homology"/>
<dbReference type="PROSITE" id="PS51747">
    <property type="entry name" value="CYT_DCMP_DEAMINASES_2"/>
    <property type="match status" value="1"/>
</dbReference>
<dbReference type="EMBL" id="CP004350">
    <property type="protein sequence ID" value="AHI18902.1"/>
    <property type="molecule type" value="Genomic_DNA"/>
</dbReference>
<dbReference type="InterPro" id="IPR016193">
    <property type="entry name" value="Cytidine_deaminase-like"/>
</dbReference>
<reference evidence="9" key="1">
    <citation type="submission" date="2013-02" db="EMBL/GenBank/DDBJ databases">
        <title>The complete genome sequence of Corynebacterium casei LMG S-19264 (=DSM 44701).</title>
        <authorList>
            <person name="Ruckert C."/>
            <person name="Albersmeier A."/>
            <person name="Kalinowski J."/>
        </authorList>
    </citation>
    <scope>NUCLEOTIDE SEQUENCE [LARGE SCALE GENOMIC DNA]</scope>
    <source>
        <strain evidence="9">LMG S-19264</strain>
    </source>
</reference>
<sequence>MEQGLVQATQRMHRALEVAATTPAGDVPVGAVIYGPDGRELATGVNRREQLADPTAHAEVEAIRAAVAVFGDAWRLQDCELVVTLEPCAMCAGAAQAARVGSVVFGAWEPKTGACGSLVDVLRAPGALFVPQVRAGVLEQQCQEILREFFEDLRGGARE</sequence>
<evidence type="ECO:0000256" key="4">
    <source>
        <dbReference type="ARBA" id="ARBA00022833"/>
    </source>
</evidence>
<evidence type="ECO:0000259" key="7">
    <source>
        <dbReference type="PROSITE" id="PS51747"/>
    </source>
</evidence>
<keyword evidence="4 6" id="KW-0862">Zinc</keyword>
<keyword evidence="2 6" id="KW-0479">Metal-binding</keyword>
<feature type="binding site" evidence="6">
    <location>
        <position position="91"/>
    </location>
    <ligand>
        <name>Zn(2+)</name>
        <dbReference type="ChEBI" id="CHEBI:29105"/>
        <note>catalytic</note>
    </ligand>
</feature>
<dbReference type="EC" id="3.5.4.33" evidence="6"/>
<evidence type="ECO:0000256" key="1">
    <source>
        <dbReference type="ARBA" id="ARBA00022694"/>
    </source>
</evidence>
<dbReference type="InterPro" id="IPR002125">
    <property type="entry name" value="CMP_dCMP_dom"/>
</dbReference>
<gene>
    <name evidence="6" type="primary">tadA</name>
    <name evidence="8" type="ORF">CCASEI_01585</name>
</gene>
<keyword evidence="3 6" id="KW-0378">Hydrolase</keyword>
<comment type="subunit">
    <text evidence="6">Homodimer.</text>
</comment>
<comment type="catalytic activity">
    <reaction evidence="5 6">
        <text>adenosine(34) in tRNA + H2O + H(+) = inosine(34) in tRNA + NH4(+)</text>
        <dbReference type="Rhea" id="RHEA:43168"/>
        <dbReference type="Rhea" id="RHEA-COMP:10373"/>
        <dbReference type="Rhea" id="RHEA-COMP:10374"/>
        <dbReference type="ChEBI" id="CHEBI:15377"/>
        <dbReference type="ChEBI" id="CHEBI:15378"/>
        <dbReference type="ChEBI" id="CHEBI:28938"/>
        <dbReference type="ChEBI" id="CHEBI:74411"/>
        <dbReference type="ChEBI" id="CHEBI:82852"/>
        <dbReference type="EC" id="3.5.4.33"/>
    </reaction>
</comment>
<evidence type="ECO:0000313" key="9">
    <source>
        <dbReference type="Proteomes" id="UP000019226"/>
    </source>
</evidence>
<protein>
    <recommendedName>
        <fullName evidence="6">tRNA-specific adenosine deaminase</fullName>
        <ecNumber evidence="6">3.5.4.33</ecNumber>
    </recommendedName>
</protein>
<evidence type="ECO:0000256" key="5">
    <source>
        <dbReference type="ARBA" id="ARBA00048045"/>
    </source>
</evidence>
<evidence type="ECO:0000256" key="2">
    <source>
        <dbReference type="ARBA" id="ARBA00022723"/>
    </source>
</evidence>
<keyword evidence="1 6" id="KW-0819">tRNA processing</keyword>
<evidence type="ECO:0000256" key="3">
    <source>
        <dbReference type="ARBA" id="ARBA00022801"/>
    </source>
</evidence>
<comment type="cofactor">
    <cofactor evidence="6">
        <name>Zn(2+)</name>
        <dbReference type="ChEBI" id="CHEBI:29105"/>
    </cofactor>
    <text evidence="6">Binds 1 zinc ion per subunit.</text>
</comment>
<keyword evidence="9" id="KW-1185">Reference proteome</keyword>
<dbReference type="InterPro" id="IPR028883">
    <property type="entry name" value="tRNA_aden_deaminase"/>
</dbReference>
<dbReference type="CDD" id="cd01285">
    <property type="entry name" value="nucleoside_deaminase"/>
    <property type="match status" value="1"/>
</dbReference>
<dbReference type="Proteomes" id="UP000019226">
    <property type="component" value="Chromosome"/>
</dbReference>
<organism evidence="8 9">
    <name type="scientific">Corynebacterium casei LMG S-19264</name>
    <dbReference type="NCBI Taxonomy" id="1285583"/>
    <lineage>
        <taxon>Bacteria</taxon>
        <taxon>Bacillati</taxon>
        <taxon>Actinomycetota</taxon>
        <taxon>Actinomycetes</taxon>
        <taxon>Mycobacteriales</taxon>
        <taxon>Corynebacteriaceae</taxon>
        <taxon>Corynebacterium</taxon>
    </lineage>
</organism>
<feature type="binding site" evidence="6">
    <location>
        <position position="57"/>
    </location>
    <ligand>
        <name>Zn(2+)</name>
        <dbReference type="ChEBI" id="CHEBI:29105"/>
        <note>catalytic</note>
    </ligand>
</feature>
<evidence type="ECO:0000256" key="6">
    <source>
        <dbReference type="HAMAP-Rule" id="MF_00972"/>
    </source>
</evidence>
<comment type="similarity">
    <text evidence="6">Belongs to the cytidine and deoxycytidylate deaminase family.</text>
</comment>
<comment type="function">
    <text evidence="6">Catalyzes the deamination of adenosine to inosine at the wobble position 34 of tRNA(Arg2).</text>
</comment>
<dbReference type="PANTHER" id="PTHR11079:SF202">
    <property type="entry name" value="TRNA-SPECIFIC ADENOSINE DEAMINASE"/>
    <property type="match status" value="1"/>
</dbReference>
<dbReference type="Gene3D" id="3.40.140.10">
    <property type="entry name" value="Cytidine Deaminase, domain 2"/>
    <property type="match status" value="1"/>
</dbReference>
<dbReference type="SUPFAM" id="SSF53927">
    <property type="entry name" value="Cytidine deaminase-like"/>
    <property type="match status" value="1"/>
</dbReference>
<feature type="domain" description="CMP/dCMP-type deaminase" evidence="7">
    <location>
        <begin position="6"/>
        <end position="118"/>
    </location>
</feature>
<evidence type="ECO:0000313" key="8">
    <source>
        <dbReference type="EMBL" id="AHI18902.1"/>
    </source>
</evidence>